<dbReference type="SMART" id="SM00382">
    <property type="entry name" value="AAA"/>
    <property type="match status" value="2"/>
</dbReference>
<sequence length="714" mass="77356">MPLLDVSGFRVTAVGIDASVDLVDNVSFSVERGETLCIVGESGSGKTVTALSLMRLLEFTSSVELSGEARFDGFDLVGASRREMSQIRGRRVSMIFQECMEALNPTKRIGPQLVEAAHGMQESRAREKAADLLAQVGISDPESCLGMYPHQLSGGMQQRAMIAMSLMCDPELLIADEPTTALDVTIQAEILTLLLNLQRERNMAIILITHDMGIAAEVADKIAVMYAGRLVEEGACQQMLLAPKHPYTKALLDCIPRPGRVGRGDLMTIPGFVPSPAEQLGGCRYADRCAFVTEECTGTEPQLAVTSGAPTGRSGATNPETRMRRVACWNPLAIDNASMARLAADVTSEAPDNRRRVGEPTRPGYLALGSVSKVYAGNARSESMKSNSTAGLSAVRAVDDVSFTFRRGEFFCLVGESGSGKTTLGRLISRLEPVTTGTLTLDGADVTHLRGRSADRNFRRHVQVIFQDPNGSLDPRQTVGQALAEPLKSLVKLSTSDRTDRINQLLDEVNLPRSYVHKRPSELSGGQRQRVAIARAVATSPKLIVADEPTSALDVSVQGQIVNLLRRLQAEHELTYLFITHNLSLVLSVADRIGVMYLGTIVEIASAEALIAGPAHPYTQMLLAANPDPHNPRSRDERSAVTVDGLDTETANVDTSIGCSFRDRCPRRQSICDTDKPPLAPINDEQRTACHFPLVASRHQPTPSALVKQDDYSY</sequence>
<dbReference type="FunFam" id="3.40.50.300:FF:000016">
    <property type="entry name" value="Oligopeptide ABC transporter ATP-binding component"/>
    <property type="match status" value="1"/>
</dbReference>
<dbReference type="Gene3D" id="3.40.50.300">
    <property type="entry name" value="P-loop containing nucleotide triphosphate hydrolases"/>
    <property type="match status" value="2"/>
</dbReference>
<dbReference type="InterPro" id="IPR017871">
    <property type="entry name" value="ABC_transporter-like_CS"/>
</dbReference>
<dbReference type="Pfam" id="PF08352">
    <property type="entry name" value="oligo_HPY"/>
    <property type="match status" value="2"/>
</dbReference>
<keyword evidence="6 9" id="KW-0067">ATP-binding</keyword>
<organism evidence="9 10">
    <name type="scientific">Antricoccus suffuscus</name>
    <dbReference type="NCBI Taxonomy" id="1629062"/>
    <lineage>
        <taxon>Bacteria</taxon>
        <taxon>Bacillati</taxon>
        <taxon>Actinomycetota</taxon>
        <taxon>Actinomycetes</taxon>
        <taxon>Geodermatophilales</taxon>
        <taxon>Antricoccaceae</taxon>
        <taxon>Antricoccus</taxon>
    </lineage>
</organism>
<dbReference type="NCBIfam" id="TIGR01727">
    <property type="entry name" value="oligo_HPY"/>
    <property type="match status" value="2"/>
</dbReference>
<dbReference type="InterPro" id="IPR003593">
    <property type="entry name" value="AAA+_ATPase"/>
</dbReference>
<comment type="subcellular location">
    <subcellularLocation>
        <location evidence="1">Cell membrane</location>
        <topology evidence="1">Peripheral membrane protein</topology>
    </subcellularLocation>
</comment>
<evidence type="ECO:0000256" key="3">
    <source>
        <dbReference type="ARBA" id="ARBA00022448"/>
    </source>
</evidence>
<protein>
    <submittedName>
        <fullName evidence="9">Peptide/nickel transport system ATP-binding protein</fullName>
    </submittedName>
</protein>
<keyword evidence="4" id="KW-1003">Cell membrane</keyword>
<keyword evidence="5" id="KW-0547">Nucleotide-binding</keyword>
<keyword evidence="7" id="KW-0472">Membrane</keyword>
<dbReference type="PROSITE" id="PS50893">
    <property type="entry name" value="ABC_TRANSPORTER_2"/>
    <property type="match status" value="2"/>
</dbReference>
<evidence type="ECO:0000313" key="10">
    <source>
        <dbReference type="Proteomes" id="UP000237752"/>
    </source>
</evidence>
<dbReference type="PANTHER" id="PTHR43297">
    <property type="entry name" value="OLIGOPEPTIDE TRANSPORT ATP-BINDING PROTEIN APPD"/>
    <property type="match status" value="1"/>
</dbReference>
<comment type="caution">
    <text evidence="9">The sequence shown here is derived from an EMBL/GenBank/DDBJ whole genome shotgun (WGS) entry which is preliminary data.</text>
</comment>
<dbReference type="InterPro" id="IPR013563">
    <property type="entry name" value="Oligopep_ABC_C"/>
</dbReference>
<dbReference type="Proteomes" id="UP000237752">
    <property type="component" value="Unassembled WGS sequence"/>
</dbReference>
<dbReference type="RefSeq" id="WP_106348352.1">
    <property type="nucleotide sequence ID" value="NZ_PVUE01000004.1"/>
</dbReference>
<dbReference type="NCBIfam" id="NF007739">
    <property type="entry name" value="PRK10419.1"/>
    <property type="match status" value="2"/>
</dbReference>
<dbReference type="NCBIfam" id="NF008453">
    <property type="entry name" value="PRK11308.1"/>
    <property type="match status" value="2"/>
</dbReference>
<dbReference type="SUPFAM" id="SSF52540">
    <property type="entry name" value="P-loop containing nucleoside triphosphate hydrolases"/>
    <property type="match status" value="2"/>
</dbReference>
<dbReference type="GO" id="GO:0015833">
    <property type="term" value="P:peptide transport"/>
    <property type="evidence" value="ECO:0007669"/>
    <property type="project" value="InterPro"/>
</dbReference>
<proteinExistence type="inferred from homology"/>
<evidence type="ECO:0000256" key="1">
    <source>
        <dbReference type="ARBA" id="ARBA00004202"/>
    </source>
</evidence>
<evidence type="ECO:0000313" key="9">
    <source>
        <dbReference type="EMBL" id="PRZ42820.1"/>
    </source>
</evidence>
<feature type="domain" description="ABC transporter" evidence="8">
    <location>
        <begin position="1"/>
        <end position="252"/>
    </location>
</feature>
<dbReference type="PANTHER" id="PTHR43297:SF2">
    <property type="entry name" value="DIPEPTIDE TRANSPORT ATP-BINDING PROTEIN DPPD"/>
    <property type="match status" value="1"/>
</dbReference>
<evidence type="ECO:0000256" key="7">
    <source>
        <dbReference type="ARBA" id="ARBA00023136"/>
    </source>
</evidence>
<dbReference type="AlphaFoldDB" id="A0A2T1A2I3"/>
<dbReference type="PROSITE" id="PS00211">
    <property type="entry name" value="ABC_TRANSPORTER_1"/>
    <property type="match status" value="2"/>
</dbReference>
<dbReference type="InterPro" id="IPR003439">
    <property type="entry name" value="ABC_transporter-like_ATP-bd"/>
</dbReference>
<accession>A0A2T1A2I3</accession>
<dbReference type="Pfam" id="PF00005">
    <property type="entry name" value="ABC_tran"/>
    <property type="match status" value="2"/>
</dbReference>
<keyword evidence="10" id="KW-1185">Reference proteome</keyword>
<dbReference type="CDD" id="cd03257">
    <property type="entry name" value="ABC_NikE_OppD_transporters"/>
    <property type="match status" value="2"/>
</dbReference>
<feature type="domain" description="ABC transporter" evidence="8">
    <location>
        <begin position="379"/>
        <end position="623"/>
    </location>
</feature>
<gene>
    <name evidence="9" type="ORF">CLV47_104168</name>
</gene>
<comment type="similarity">
    <text evidence="2">Belongs to the ABC transporter superfamily.</text>
</comment>
<evidence type="ECO:0000256" key="2">
    <source>
        <dbReference type="ARBA" id="ARBA00005417"/>
    </source>
</evidence>
<dbReference type="GO" id="GO:0005886">
    <property type="term" value="C:plasma membrane"/>
    <property type="evidence" value="ECO:0007669"/>
    <property type="project" value="UniProtKB-SubCell"/>
</dbReference>
<dbReference type="EMBL" id="PVUE01000004">
    <property type="protein sequence ID" value="PRZ42820.1"/>
    <property type="molecule type" value="Genomic_DNA"/>
</dbReference>
<dbReference type="GO" id="GO:0005524">
    <property type="term" value="F:ATP binding"/>
    <property type="evidence" value="ECO:0007669"/>
    <property type="project" value="UniProtKB-KW"/>
</dbReference>
<dbReference type="InterPro" id="IPR027417">
    <property type="entry name" value="P-loop_NTPase"/>
</dbReference>
<keyword evidence="3" id="KW-0813">Transport</keyword>
<evidence type="ECO:0000259" key="8">
    <source>
        <dbReference type="PROSITE" id="PS50893"/>
    </source>
</evidence>
<evidence type="ECO:0000256" key="4">
    <source>
        <dbReference type="ARBA" id="ARBA00022475"/>
    </source>
</evidence>
<dbReference type="GO" id="GO:0016887">
    <property type="term" value="F:ATP hydrolysis activity"/>
    <property type="evidence" value="ECO:0007669"/>
    <property type="project" value="InterPro"/>
</dbReference>
<name>A0A2T1A2I3_9ACTN</name>
<evidence type="ECO:0000256" key="6">
    <source>
        <dbReference type="ARBA" id="ARBA00022840"/>
    </source>
</evidence>
<reference evidence="9 10" key="1">
    <citation type="submission" date="2018-03" db="EMBL/GenBank/DDBJ databases">
        <title>Genomic Encyclopedia of Archaeal and Bacterial Type Strains, Phase II (KMG-II): from individual species to whole genera.</title>
        <authorList>
            <person name="Goeker M."/>
        </authorList>
    </citation>
    <scope>NUCLEOTIDE SEQUENCE [LARGE SCALE GENOMIC DNA]</scope>
    <source>
        <strain evidence="9 10">DSM 100065</strain>
    </source>
</reference>
<evidence type="ECO:0000256" key="5">
    <source>
        <dbReference type="ARBA" id="ARBA00022741"/>
    </source>
</evidence>
<dbReference type="OrthoDB" id="3169708at2"/>
<dbReference type="InterPro" id="IPR050388">
    <property type="entry name" value="ABC_Ni/Peptide_Import"/>
</dbReference>